<name>A0A8S0XUQ9_9GAMM</name>
<dbReference type="Proteomes" id="UP000494216">
    <property type="component" value="Unassembled WGS sequence"/>
</dbReference>
<dbReference type="PANTHER" id="PTHR11070">
    <property type="entry name" value="UVRD / RECB / PCRA DNA HELICASE FAMILY MEMBER"/>
    <property type="match status" value="1"/>
</dbReference>
<dbReference type="RefSeq" id="WP_174627168.1">
    <property type="nucleotide sequence ID" value="NZ_CADCXN010000101.1"/>
</dbReference>
<keyword evidence="13" id="KW-1185">Reference proteome</keyword>
<gene>
    <name evidence="12" type="ORF">METHB2_690008</name>
</gene>
<evidence type="ECO:0000256" key="5">
    <source>
        <dbReference type="ARBA" id="ARBA00023235"/>
    </source>
</evidence>
<dbReference type="Gene3D" id="3.40.50.300">
    <property type="entry name" value="P-loop containing nucleotide triphosphate hydrolases"/>
    <property type="match status" value="3"/>
</dbReference>
<dbReference type="InterPro" id="IPR014017">
    <property type="entry name" value="DNA_helicase_UvrD-like_C"/>
</dbReference>
<keyword evidence="3 10" id="KW-0347">Helicase</keyword>
<feature type="domain" description="UvrD-like helicase ATP-binding" evidence="11">
    <location>
        <begin position="8"/>
        <end position="342"/>
    </location>
</feature>
<evidence type="ECO:0000256" key="9">
    <source>
        <dbReference type="ARBA" id="ARBA00048988"/>
    </source>
</evidence>
<dbReference type="PANTHER" id="PTHR11070:SF2">
    <property type="entry name" value="ATP-DEPENDENT DNA HELICASE SRS2"/>
    <property type="match status" value="1"/>
</dbReference>
<keyword evidence="4 10" id="KW-0067">ATP-binding</keyword>
<comment type="catalytic activity">
    <reaction evidence="9">
        <text>ATP + H2O = ADP + phosphate + H(+)</text>
        <dbReference type="Rhea" id="RHEA:13065"/>
        <dbReference type="ChEBI" id="CHEBI:15377"/>
        <dbReference type="ChEBI" id="CHEBI:15378"/>
        <dbReference type="ChEBI" id="CHEBI:30616"/>
        <dbReference type="ChEBI" id="CHEBI:43474"/>
        <dbReference type="ChEBI" id="CHEBI:456216"/>
        <dbReference type="EC" id="5.6.2.4"/>
    </reaction>
</comment>
<dbReference type="InterPro" id="IPR014016">
    <property type="entry name" value="UvrD-like_ATP-bd"/>
</dbReference>
<dbReference type="GO" id="GO:0043138">
    <property type="term" value="F:3'-5' DNA helicase activity"/>
    <property type="evidence" value="ECO:0007669"/>
    <property type="project" value="UniProtKB-EC"/>
</dbReference>
<dbReference type="SUPFAM" id="SSF52540">
    <property type="entry name" value="P-loop containing nucleoside triphosphate hydrolases"/>
    <property type="match status" value="1"/>
</dbReference>
<dbReference type="PROSITE" id="PS51198">
    <property type="entry name" value="UVRD_HELICASE_ATP_BIND"/>
    <property type="match status" value="1"/>
</dbReference>
<keyword evidence="5" id="KW-0413">Isomerase</keyword>
<evidence type="ECO:0000256" key="8">
    <source>
        <dbReference type="ARBA" id="ARBA00034923"/>
    </source>
</evidence>
<dbReference type="InterPro" id="IPR000212">
    <property type="entry name" value="DNA_helicase_UvrD/REP"/>
</dbReference>
<evidence type="ECO:0000256" key="7">
    <source>
        <dbReference type="ARBA" id="ARBA00034808"/>
    </source>
</evidence>
<dbReference type="EMBL" id="CADCXN010000101">
    <property type="protein sequence ID" value="CAA9892388.1"/>
    <property type="molecule type" value="Genomic_DNA"/>
</dbReference>
<dbReference type="GO" id="GO:0005524">
    <property type="term" value="F:ATP binding"/>
    <property type="evidence" value="ECO:0007669"/>
    <property type="project" value="UniProtKB-UniRule"/>
</dbReference>
<evidence type="ECO:0000256" key="6">
    <source>
        <dbReference type="ARBA" id="ARBA00034617"/>
    </source>
</evidence>
<dbReference type="GO" id="GO:0016787">
    <property type="term" value="F:hydrolase activity"/>
    <property type="evidence" value="ECO:0007669"/>
    <property type="project" value="UniProtKB-UniRule"/>
</dbReference>
<feature type="binding site" evidence="10">
    <location>
        <begin position="29"/>
        <end position="36"/>
    </location>
    <ligand>
        <name>ATP</name>
        <dbReference type="ChEBI" id="CHEBI:30616"/>
    </ligand>
</feature>
<comment type="caution">
    <text evidence="12">The sequence shown here is derived from an EMBL/GenBank/DDBJ whole genome shotgun (WGS) entry which is preliminary data.</text>
</comment>
<evidence type="ECO:0000256" key="2">
    <source>
        <dbReference type="ARBA" id="ARBA00022801"/>
    </source>
</evidence>
<dbReference type="Pfam" id="PF00580">
    <property type="entry name" value="UvrD-helicase"/>
    <property type="match status" value="1"/>
</dbReference>
<dbReference type="InterPro" id="IPR027417">
    <property type="entry name" value="P-loop_NTPase"/>
</dbReference>
<evidence type="ECO:0000313" key="12">
    <source>
        <dbReference type="EMBL" id="CAA9892388.1"/>
    </source>
</evidence>
<organism evidence="12 13">
    <name type="scientific">Candidatus Methylobacter favarea</name>
    <dbReference type="NCBI Taxonomy" id="2707345"/>
    <lineage>
        <taxon>Bacteria</taxon>
        <taxon>Pseudomonadati</taxon>
        <taxon>Pseudomonadota</taxon>
        <taxon>Gammaproteobacteria</taxon>
        <taxon>Methylococcales</taxon>
        <taxon>Methylococcaceae</taxon>
        <taxon>Methylobacter</taxon>
    </lineage>
</organism>
<keyword evidence="1 10" id="KW-0547">Nucleotide-binding</keyword>
<evidence type="ECO:0000256" key="4">
    <source>
        <dbReference type="ARBA" id="ARBA00022840"/>
    </source>
</evidence>
<evidence type="ECO:0000256" key="3">
    <source>
        <dbReference type="ARBA" id="ARBA00022806"/>
    </source>
</evidence>
<comment type="catalytic activity">
    <reaction evidence="6">
        <text>Couples ATP hydrolysis with the unwinding of duplex DNA by translocating in the 3'-5' direction.</text>
        <dbReference type="EC" id="5.6.2.4"/>
    </reaction>
</comment>
<dbReference type="AlphaFoldDB" id="A0A8S0XUQ9"/>
<proteinExistence type="predicted"/>
<sequence length="708" mass="81036">MEKLLVKTNLDNTQQAFCLDSDKALRLLAPAGSGKTYSLLWRCLTAIRQATVKEEAARVLIFTFTRVARDELRDRVRTNPTFKALDGSVEVNTLNAWSFRWLKSRVHNPRLVTSSKERVFLIKNNLQPIWQKHPAIKDLLTDSKRKFKAEKGMMDQIDFMKSLGFRHDKHNTPAAFRKHLQWLVEAGLQSHVIAFLDEMQELEITDRKASYNKVIDQIFDRFMGFWIEAIEHLYQTATLSFEDQKYWTVIHLEKALAEKKFTTGIARYHHILVDEFQDIGPLDLNLLDLVAKINKTQLCIVGDDDQAIYEWRGASPDFILQPNKFISSDYKTHILEVNYRCPKNVVELSQRLIQHNKRRVPKNVTAASTAVAQIDVVSSPAVDTSVDYVLNMVRQLLEDNTIGNVALISRKRSQLIPYQIIFAGSDIPFYAAEDLSILLSSTFDELKQLLVTKAQSTMQTPFAPDPIEGLLKLCDKVKRYPVKKEDRGAIKSFFLAQRPRSLVDALITFYSYTGPLKGDNRGGAMTKEFYGAIRSFLHADSVSAAIEALSLEFDGLQKDYGKSLDDIFYADPPFLYLSAYAERYGDDYAAFYEDVEKAISTLVRTSPEDDESAGDLSWKRKLHLMTALRTKGKEFDVVVILDCNQDIWPSKLAITDEQQEAERRLFYVAFTRAKKHIVLMVNDQMFQELAIPSPYIEEMGLSINRTVE</sequence>
<dbReference type="GO" id="GO:0003677">
    <property type="term" value="F:DNA binding"/>
    <property type="evidence" value="ECO:0007669"/>
    <property type="project" value="InterPro"/>
</dbReference>
<accession>A0A8S0XUQ9</accession>
<evidence type="ECO:0000259" key="11">
    <source>
        <dbReference type="PROSITE" id="PS51198"/>
    </source>
</evidence>
<dbReference type="EC" id="5.6.2.4" evidence="7"/>
<evidence type="ECO:0000256" key="10">
    <source>
        <dbReference type="PROSITE-ProRule" id="PRU00560"/>
    </source>
</evidence>
<dbReference type="GO" id="GO:0000725">
    <property type="term" value="P:recombinational repair"/>
    <property type="evidence" value="ECO:0007669"/>
    <property type="project" value="TreeGrafter"/>
</dbReference>
<evidence type="ECO:0000313" key="13">
    <source>
        <dbReference type="Proteomes" id="UP000494216"/>
    </source>
</evidence>
<protein>
    <recommendedName>
        <fullName evidence="7">DNA 3'-5' helicase</fullName>
        <ecNumber evidence="7">5.6.2.4</ecNumber>
    </recommendedName>
    <alternativeName>
        <fullName evidence="8">DNA 3'-5' helicase II</fullName>
    </alternativeName>
</protein>
<evidence type="ECO:0000256" key="1">
    <source>
        <dbReference type="ARBA" id="ARBA00022741"/>
    </source>
</evidence>
<dbReference type="Pfam" id="PF13361">
    <property type="entry name" value="UvrD_C"/>
    <property type="match status" value="1"/>
</dbReference>
<keyword evidence="2 10" id="KW-0378">Hydrolase</keyword>
<reference evidence="12 13" key="1">
    <citation type="submission" date="2020-02" db="EMBL/GenBank/DDBJ databases">
        <authorList>
            <person name="Hogendoorn C."/>
        </authorList>
    </citation>
    <scope>NUCLEOTIDE SEQUENCE [LARGE SCALE GENOMIC DNA]</scope>
    <source>
        <strain evidence="12">METHB21</strain>
    </source>
</reference>